<gene>
    <name evidence="3" type="ORF">D1869_06920</name>
    <name evidence="2" type="ORF">HNQ62_000344</name>
</gene>
<evidence type="ECO:0000256" key="1">
    <source>
        <dbReference type="SAM" id="Coils"/>
    </source>
</evidence>
<protein>
    <submittedName>
        <fullName evidence="3">Uncharacterized protein</fullName>
    </submittedName>
</protein>
<evidence type="ECO:0000313" key="4">
    <source>
        <dbReference type="Proteomes" id="UP000427373"/>
    </source>
</evidence>
<dbReference type="OrthoDB" id="41658at2157"/>
<dbReference type="RefSeq" id="WP_156014486.1">
    <property type="nucleotide sequence ID" value="NZ_CP045484.1"/>
</dbReference>
<keyword evidence="4" id="KW-1185">Reference proteome</keyword>
<sequence>MAYEVVNIISRISQSTNNLLVLSDEFEEALRKSAWVAGSLLDVIELLFFYFRVLQSSSLLKRFGEGDKIYRILKPLIPGNVKLSENGELYYTEKKVIPWRFVSASIMEVISLLLTLREREIVLYEEPESQFHEKLQILMGLILYALTTTNKLVITTHSQTILYTLAFLSFLKPTSEEIIKLLDSLEIKNDELVENILEANKKIVRFYYFHDGRVEEISDETITKGIPSFVDVLDKELKWFSEIYLSRLRKGAISKE</sequence>
<keyword evidence="1" id="KW-0175">Coiled coil</keyword>
<reference evidence="2 5" key="2">
    <citation type="submission" date="2020-08" db="EMBL/GenBank/DDBJ databases">
        <title>Genomic Encyclopedia of Type Strains, Phase IV (KMG-IV): sequencing the most valuable type-strain genomes for metagenomic binning, comparative biology and taxonomic classification.</title>
        <authorList>
            <person name="Goeker M."/>
        </authorList>
    </citation>
    <scope>NUCLEOTIDE SEQUENCE [LARGE SCALE GENOMIC DNA]</scope>
    <source>
        <strain evidence="2 5">DSM 12421</strain>
    </source>
</reference>
<accession>A0A650CGW9</accession>
<proteinExistence type="predicted"/>
<dbReference type="EMBL" id="JACHFY010000001">
    <property type="protein sequence ID" value="MBB5252626.1"/>
    <property type="molecule type" value="Genomic_DNA"/>
</dbReference>
<dbReference type="AlphaFoldDB" id="A0A650CGW9"/>
<dbReference type="Proteomes" id="UP000427373">
    <property type="component" value="Chromosome"/>
</dbReference>
<dbReference type="KEGG" id="soh:D1869_06920"/>
<feature type="coiled-coil region" evidence="1">
    <location>
        <begin position="175"/>
        <end position="202"/>
    </location>
</feature>
<evidence type="ECO:0000313" key="5">
    <source>
        <dbReference type="Proteomes" id="UP000582213"/>
    </source>
</evidence>
<evidence type="ECO:0000313" key="3">
    <source>
        <dbReference type="EMBL" id="QGR16935.1"/>
    </source>
</evidence>
<dbReference type="GeneID" id="42800964"/>
<dbReference type="Proteomes" id="UP000582213">
    <property type="component" value="Unassembled WGS sequence"/>
</dbReference>
<organism evidence="3 4">
    <name type="scientific">Sulfurisphaera ohwakuensis</name>
    <dbReference type="NCBI Taxonomy" id="69656"/>
    <lineage>
        <taxon>Archaea</taxon>
        <taxon>Thermoproteota</taxon>
        <taxon>Thermoprotei</taxon>
        <taxon>Sulfolobales</taxon>
        <taxon>Sulfolobaceae</taxon>
        <taxon>Sulfurisphaera</taxon>
    </lineage>
</organism>
<dbReference type="EMBL" id="CP045484">
    <property type="protein sequence ID" value="QGR16935.1"/>
    <property type="molecule type" value="Genomic_DNA"/>
</dbReference>
<name>A0A650CGW9_SULOH</name>
<evidence type="ECO:0000313" key="2">
    <source>
        <dbReference type="EMBL" id="MBB5252626.1"/>
    </source>
</evidence>
<reference evidence="3 4" key="1">
    <citation type="submission" date="2019-10" db="EMBL/GenBank/DDBJ databases">
        <title>Genome Sequences from Six Type Strain Members of the Archaeal Family Sulfolobaceae: Acidianus ambivalens, Acidianus infernus, Metallosphaera prunae, Stygiolobus azoricus, Sulfolobus metallicus, and Sulfurisphaera ohwakuensis.</title>
        <authorList>
            <person name="Counts J.A."/>
            <person name="Kelly R.M."/>
        </authorList>
    </citation>
    <scope>NUCLEOTIDE SEQUENCE [LARGE SCALE GENOMIC DNA]</scope>
    <source>
        <strain evidence="3 4">TA-1</strain>
    </source>
</reference>